<dbReference type="NCBIfam" id="NF004281">
    <property type="entry name" value="PRK05690.1"/>
    <property type="match status" value="1"/>
</dbReference>
<comment type="cofactor">
    <cofactor evidence="15">
        <name>Zn(2+)</name>
        <dbReference type="ChEBI" id="CHEBI:29105"/>
    </cofactor>
    <text evidence="15">Binds 1 zinc ion per subunit.</text>
</comment>
<dbReference type="HAMAP" id="MF_03049">
    <property type="entry name" value="MOCS3_Uba4"/>
    <property type="match status" value="1"/>
</dbReference>
<evidence type="ECO:0000256" key="8">
    <source>
        <dbReference type="ARBA" id="ARBA00022741"/>
    </source>
</evidence>
<evidence type="ECO:0000256" key="6">
    <source>
        <dbReference type="ARBA" id="ARBA00022694"/>
    </source>
</evidence>
<dbReference type="PROSITE" id="PS00074">
    <property type="entry name" value="GLFV_DEHYDROGENASE"/>
    <property type="match status" value="1"/>
</dbReference>
<keyword evidence="4 15" id="KW-0963">Cytoplasm</keyword>
<evidence type="ECO:0000256" key="5">
    <source>
        <dbReference type="ARBA" id="ARBA00022679"/>
    </source>
</evidence>
<dbReference type="FunFam" id="3.40.50.720:FF:000206">
    <property type="entry name" value="Adenylyltransferase and sulfurtransferase MOCS3"/>
    <property type="match status" value="1"/>
</dbReference>
<evidence type="ECO:0000256" key="14">
    <source>
        <dbReference type="ARBA" id="ARBA00023268"/>
    </source>
</evidence>
<feature type="binding site" evidence="15">
    <location>
        <position position="254"/>
    </location>
    <ligand>
        <name>Zn(2+)</name>
        <dbReference type="ChEBI" id="CHEBI:29105"/>
    </ligand>
</feature>
<evidence type="ECO:0000256" key="3">
    <source>
        <dbReference type="ARBA" id="ARBA00006382"/>
    </source>
</evidence>
<dbReference type="InterPro" id="IPR033524">
    <property type="entry name" value="Glu/Leu/Phe/Val_DH_AS"/>
</dbReference>
<proteinExistence type="inferred from homology"/>
<keyword evidence="10 15" id="KW-0067">ATP-binding</keyword>
<evidence type="ECO:0000256" key="1">
    <source>
        <dbReference type="ARBA" id="ARBA00004173"/>
    </source>
</evidence>
<keyword evidence="7 15" id="KW-0479">Metal-binding</keyword>
<comment type="similarity">
    <text evidence="15">In the N-terminal section; belongs to the HesA/MoeB/ThiF family. UBA4 subfamily.</text>
</comment>
<feature type="domain" description="Rhodanese" evidence="16">
    <location>
        <begin position="303"/>
        <end position="413"/>
    </location>
</feature>
<dbReference type="GO" id="GO:0005739">
    <property type="term" value="C:mitochondrion"/>
    <property type="evidence" value="ECO:0007669"/>
    <property type="project" value="UniProtKB-SubCell"/>
</dbReference>
<evidence type="ECO:0000256" key="9">
    <source>
        <dbReference type="ARBA" id="ARBA00022833"/>
    </source>
</evidence>
<dbReference type="Pfam" id="PF00899">
    <property type="entry name" value="ThiF"/>
    <property type="match status" value="1"/>
</dbReference>
<dbReference type="CDD" id="cd00757">
    <property type="entry name" value="ThiF_MoeB_HesA_family"/>
    <property type="match status" value="1"/>
</dbReference>
<dbReference type="GO" id="GO:0004352">
    <property type="term" value="F:glutamate dehydrogenase (NAD+) activity"/>
    <property type="evidence" value="ECO:0007669"/>
    <property type="project" value="TreeGrafter"/>
</dbReference>
<feature type="binding site" evidence="15">
    <location>
        <position position="179"/>
    </location>
    <ligand>
        <name>Zn(2+)</name>
        <dbReference type="ChEBI" id="CHEBI:29105"/>
    </ligand>
</feature>
<dbReference type="Proteomes" id="UP000708208">
    <property type="component" value="Unassembled WGS sequence"/>
</dbReference>
<feature type="binding site" evidence="15">
    <location>
        <position position="67"/>
    </location>
    <ligand>
        <name>ATP</name>
        <dbReference type="ChEBI" id="CHEBI:30616"/>
    </ligand>
</feature>
<dbReference type="AlphaFoldDB" id="A0A8J2LP87"/>
<keyword evidence="9 15" id="KW-0862">Zinc</keyword>
<name>A0A8J2LP87_9HEXA</name>
<dbReference type="SMART" id="SM00450">
    <property type="entry name" value="RHOD"/>
    <property type="match status" value="1"/>
</dbReference>
<evidence type="ECO:0000313" key="17">
    <source>
        <dbReference type="EMBL" id="CAG7833872.1"/>
    </source>
</evidence>
<dbReference type="Pfam" id="PF02812">
    <property type="entry name" value="ELFV_dehydrog_N"/>
    <property type="match status" value="1"/>
</dbReference>
<comment type="similarity">
    <text evidence="3">Belongs to the Glu/Leu/Phe/Val dehydrogenases family.</text>
</comment>
<dbReference type="UniPathway" id="UPA00988"/>
<dbReference type="GO" id="GO:0006777">
    <property type="term" value="P:Mo-molybdopterin cofactor biosynthetic process"/>
    <property type="evidence" value="ECO:0007669"/>
    <property type="project" value="UniProtKB-UniRule"/>
</dbReference>
<dbReference type="InterPro" id="IPR006097">
    <property type="entry name" value="Glu/Leu/Phe/Val/Trp_DH_dimer"/>
</dbReference>
<evidence type="ECO:0000256" key="12">
    <source>
        <dbReference type="ARBA" id="ARBA00023128"/>
    </source>
</evidence>
<dbReference type="InterPro" id="IPR006096">
    <property type="entry name" value="Glu/Leu/Phe/Val/Trp_DH_C"/>
</dbReference>
<dbReference type="PANTHER" id="PTHR11606:SF13">
    <property type="entry name" value="GLUTAMATE DEHYDROGENASE 1, MITOCHONDRIAL"/>
    <property type="match status" value="1"/>
</dbReference>
<dbReference type="FunFam" id="3.40.250.10:FF:000014">
    <property type="entry name" value="Adenylyltransferase and sulfurtransferase MOCS3"/>
    <property type="match status" value="1"/>
</dbReference>
<dbReference type="EMBL" id="CAJVCH010570045">
    <property type="protein sequence ID" value="CAG7833872.1"/>
    <property type="molecule type" value="Genomic_DNA"/>
</dbReference>
<comment type="caution">
    <text evidence="17">The sequence shown here is derived from an EMBL/GenBank/DDBJ whole genome shotgun (WGS) entry which is preliminary data.</text>
</comment>
<feature type="binding site" evidence="15">
    <location>
        <begin position="74"/>
        <end position="78"/>
    </location>
    <ligand>
        <name>ATP</name>
        <dbReference type="ChEBI" id="CHEBI:30616"/>
    </ligand>
</feature>
<dbReference type="InterPro" id="IPR000594">
    <property type="entry name" value="ThiF_NAD_FAD-bd"/>
</dbReference>
<keyword evidence="18" id="KW-1185">Reference proteome</keyword>
<dbReference type="GO" id="GO:0006538">
    <property type="term" value="P:L-glutamate catabolic process"/>
    <property type="evidence" value="ECO:0007669"/>
    <property type="project" value="TreeGrafter"/>
</dbReference>
<dbReference type="InterPro" id="IPR028885">
    <property type="entry name" value="MOCS3/Uba4"/>
</dbReference>
<dbReference type="PANTHER" id="PTHR11606">
    <property type="entry name" value="GLUTAMATE DEHYDROGENASE"/>
    <property type="match status" value="1"/>
</dbReference>
<sequence length="964" mass="106536">MGSKEDPHLSNSEIGRYSRQMILPELGVQGQVKLKKGSVLIVGMGGLGCPASMFLAASGVGRLGLLDYDAVELSNLHRQVLHNESTIGLPKSQSAKAFISNLNSNVELDLFQEPFTCTNALDIVRRYDVVLDCTDNAATRYLLNDACIFAKRPLVSGSALRFEGQITTYNCQGGPCYRCLFPVPPPPEFVTNCSDGGVIGAVPGIIGTLQALETIKLLSDIGPSYVGKMLIFDGLQGTFTDVKIRSKQSSCAVCGDNPTITTLMDDYPTFCGSSFDDKDRHIKILKQLDRITPTEYETIAKSKTIPHVLIDVREPQELEICAIPDVSMNVPYSQMYSDKSMDTLKRFLKERSRLARVVQGSDSLHVYVVCRRGNDSQRAVRLLQEKFADLNLVIKDIEGGLHAWARDVDKSFPFSNKLHEFRIMFHLKLPALLPQKNVRSLKLFTPQLSRQIPERLKHIPNADDPPFFEMVEFFFHRACIVGEKRWMSTLNMGPKATEKDRESRSRGILRLLEPCAHLLEFSFPLKRDSGEFEIIQAYRAQHSHHRTPTKGGIRYSLDVNTDEVKALSALMTFKCSCVDVPFGGAKAGVKINPKEYSIDELEKITRRFALELSKKGFIGPGIDVPAPDMGTGEREMSWIADSYAKTLGYKDINSHACVTGKPINQGGIHGRTSATGRGVYHGIQNFINNPDYAQMVGLTPGLKGKTLIVQGFGNVGFHSARYLDRVGVKLIGVIEWDGAIANPQGINPVQLDEYKKLHGTILGFPGAKKFEGDLMLEPCDILIPAATEKSITKSNAVNIKAKIIGEAANGPVTPAADKILQDKKILVIPDLFLNAGGVTVSYFEWLKNLNHVSYGRLTFKYDYESNIHLLKSVEESLNRRFGTHADVLQKGPIQIQFSDASARRLGGASEKDIVHSGLEYTMERSAKNIMKVASEFNLGMDIRTAAYVHSVDKIYATVATAGHS</sequence>
<accession>A0A8J2LP87</accession>
<feature type="binding site" evidence="15">
    <location>
        <position position="91"/>
    </location>
    <ligand>
        <name>ATP</name>
        <dbReference type="ChEBI" id="CHEBI:30616"/>
    </ligand>
</feature>
<dbReference type="GO" id="GO:0005829">
    <property type="term" value="C:cytosol"/>
    <property type="evidence" value="ECO:0007669"/>
    <property type="project" value="UniProtKB-SubCell"/>
</dbReference>
<keyword evidence="13 15" id="KW-0501">Molybdenum cofactor biosynthesis</keyword>
<evidence type="ECO:0000259" key="16">
    <source>
        <dbReference type="PROSITE" id="PS50206"/>
    </source>
</evidence>
<dbReference type="GO" id="GO:0002143">
    <property type="term" value="P:tRNA wobble position uridine thiolation"/>
    <property type="evidence" value="ECO:0007669"/>
    <property type="project" value="InterPro"/>
</dbReference>
<keyword evidence="8 15" id="KW-0547">Nucleotide-binding</keyword>
<evidence type="ECO:0000256" key="15">
    <source>
        <dbReference type="HAMAP-Rule" id="MF_03049"/>
    </source>
</evidence>
<feature type="active site" description="Glycyl thioester intermediate; for adenylyltransferase activity" evidence="15">
    <location>
        <position position="193"/>
    </location>
</feature>
<dbReference type="GO" id="GO:0005524">
    <property type="term" value="F:ATP binding"/>
    <property type="evidence" value="ECO:0007669"/>
    <property type="project" value="UniProtKB-KW"/>
</dbReference>
<dbReference type="CDD" id="cd01076">
    <property type="entry name" value="NAD_bind_1_Glu_DH"/>
    <property type="match status" value="1"/>
</dbReference>
<feature type="binding site" evidence="15">
    <location>
        <begin position="135"/>
        <end position="136"/>
    </location>
    <ligand>
        <name>ATP</name>
        <dbReference type="ChEBI" id="CHEBI:30616"/>
    </ligand>
</feature>
<keyword evidence="6 15" id="KW-0819">tRNA processing</keyword>
<dbReference type="GO" id="GO:0016783">
    <property type="term" value="F:sulfurtransferase activity"/>
    <property type="evidence" value="ECO:0007669"/>
    <property type="project" value="UniProtKB-UniRule"/>
</dbReference>
<feature type="binding site" evidence="15">
    <location>
        <position position="46"/>
    </location>
    <ligand>
        <name>ATP</name>
        <dbReference type="ChEBI" id="CHEBI:30616"/>
    </ligand>
</feature>
<dbReference type="PROSITE" id="PS50206">
    <property type="entry name" value="RHODANESE_3"/>
    <property type="match status" value="1"/>
</dbReference>
<comment type="pathway">
    <text evidence="15">tRNA modification; 5-methoxycarbonylmethyl-2-thiouridine-tRNA biosynthesis.</text>
</comment>
<dbReference type="EC" id="2.8.1.-" evidence="15"/>
<gene>
    <name evidence="17" type="ORF">AFUS01_LOCUS43446</name>
</gene>
<keyword evidence="11" id="KW-0560">Oxidoreductase</keyword>
<dbReference type="InterPro" id="IPR033922">
    <property type="entry name" value="NAD_bind_Glu_DH"/>
</dbReference>
<protein>
    <recommendedName>
        <fullName evidence="15">Adenylyltransferase and sulfurtransferase MOCS3 homolog</fullName>
    </recommendedName>
    <alternativeName>
        <fullName evidence="15">UBA4 homolog</fullName>
    </alternativeName>
    <alternativeName>
        <fullName evidence="15">Ubiquitin-like protein activator 4 homolog</fullName>
    </alternativeName>
    <domain>
        <recommendedName>
            <fullName evidence="15">Adenylyltransferase</fullName>
            <ecNumber evidence="15">2.7.7.-</ecNumber>
        </recommendedName>
    </domain>
    <domain>
        <recommendedName>
            <fullName evidence="15">Sulfurtransferase</fullName>
            <ecNumber evidence="15">2.8.1.-</ecNumber>
        </recommendedName>
    </domain>
</protein>
<dbReference type="FunFam" id="3.40.50.10860:FF:000007">
    <property type="entry name" value="Glutamate dehydrogenase 1, mitochondrial"/>
    <property type="match status" value="1"/>
</dbReference>
<dbReference type="Pfam" id="PF00581">
    <property type="entry name" value="Rhodanese"/>
    <property type="match status" value="1"/>
</dbReference>
<dbReference type="FunFam" id="3.40.50.720:FF:000100">
    <property type="entry name" value="Glutamate dehydrogenase 1, mitochondrial"/>
    <property type="match status" value="1"/>
</dbReference>
<dbReference type="OrthoDB" id="10261062at2759"/>
<feature type="active site" description="Cysteine persulfide intermediate; for sulfurtransferase activity" evidence="15">
    <location>
        <position position="370"/>
    </location>
</feature>
<keyword evidence="12" id="KW-0496">Mitochondrion</keyword>
<comment type="subcellular location">
    <subcellularLocation>
        <location evidence="2">Cytoplasm</location>
        <location evidence="2">Cytosol</location>
    </subcellularLocation>
    <subcellularLocation>
        <location evidence="1">Mitochondrion</location>
    </subcellularLocation>
</comment>
<dbReference type="InterPro" id="IPR001763">
    <property type="entry name" value="Rhodanese-like_dom"/>
</dbReference>
<organism evidence="17 18">
    <name type="scientific">Allacma fusca</name>
    <dbReference type="NCBI Taxonomy" id="39272"/>
    <lineage>
        <taxon>Eukaryota</taxon>
        <taxon>Metazoa</taxon>
        <taxon>Ecdysozoa</taxon>
        <taxon>Arthropoda</taxon>
        <taxon>Hexapoda</taxon>
        <taxon>Collembola</taxon>
        <taxon>Symphypleona</taxon>
        <taxon>Sminthuridae</taxon>
        <taxon>Allacma</taxon>
    </lineage>
</organism>
<dbReference type="SMART" id="SM00839">
    <property type="entry name" value="ELFV_dehydrog"/>
    <property type="match status" value="1"/>
</dbReference>
<evidence type="ECO:0000256" key="13">
    <source>
        <dbReference type="ARBA" id="ARBA00023150"/>
    </source>
</evidence>
<evidence type="ECO:0000256" key="7">
    <source>
        <dbReference type="ARBA" id="ARBA00022723"/>
    </source>
</evidence>
<dbReference type="GO" id="GO:0046872">
    <property type="term" value="F:metal ion binding"/>
    <property type="evidence" value="ECO:0007669"/>
    <property type="project" value="UniProtKB-KW"/>
</dbReference>
<dbReference type="Pfam" id="PF00208">
    <property type="entry name" value="ELFV_dehydrog"/>
    <property type="match status" value="1"/>
</dbReference>
<dbReference type="GO" id="GO:0070566">
    <property type="term" value="F:adenylyltransferase activity"/>
    <property type="evidence" value="ECO:0007669"/>
    <property type="project" value="InterPro"/>
</dbReference>
<keyword evidence="14 15" id="KW-0511">Multifunctional enzyme</keyword>
<evidence type="ECO:0000256" key="4">
    <source>
        <dbReference type="ARBA" id="ARBA00022490"/>
    </source>
</evidence>
<evidence type="ECO:0000256" key="10">
    <source>
        <dbReference type="ARBA" id="ARBA00022840"/>
    </source>
</evidence>
<evidence type="ECO:0000256" key="11">
    <source>
        <dbReference type="ARBA" id="ARBA00023002"/>
    </source>
</evidence>
<evidence type="ECO:0000313" key="18">
    <source>
        <dbReference type="Proteomes" id="UP000708208"/>
    </source>
</evidence>
<feature type="binding site" evidence="15">
    <location>
        <position position="176"/>
    </location>
    <ligand>
        <name>Zn(2+)</name>
        <dbReference type="ChEBI" id="CHEBI:29105"/>
    </ligand>
</feature>
<reference evidence="17" key="1">
    <citation type="submission" date="2021-06" db="EMBL/GenBank/DDBJ databases">
        <authorList>
            <person name="Hodson N. C."/>
            <person name="Mongue J. A."/>
            <person name="Jaron S. K."/>
        </authorList>
    </citation>
    <scope>NUCLEOTIDE SEQUENCE</scope>
</reference>
<keyword evidence="5 15" id="KW-0808">Transferase</keyword>
<comment type="function">
    <text evidence="15">Plays a central role in 2-thiolation of mcm(5)S(2)U at tRNA wobble positions of cytosolic tRNA(Lys), tRNA(Glu) and tRNA(Gln). Acts by mediating the C-terminal thiocarboxylation of the sulfur carrier URM1. Its N-terminus first activates URM1 as acyl-adenylate (-COAMP), then the persulfide sulfur on the catalytic cysteine is transferred to URM1 to form thiocarboxylation (-COSH) of its C-terminus. The reaction probably involves hydrogen sulfide that is generated from the persulfide intermediate and that acts as nucleophile towards URM1. Subsequently, a transient disulfide bond is formed. Does not use thiosulfate as sulfur donor; NFS1 probably acting as a sulfur donor for thiocarboxylation reactions.</text>
</comment>
<evidence type="ECO:0000256" key="2">
    <source>
        <dbReference type="ARBA" id="ARBA00004514"/>
    </source>
</evidence>
<dbReference type="EC" id="2.7.7.-" evidence="15"/>
<feature type="binding site" evidence="15">
    <location>
        <position position="251"/>
    </location>
    <ligand>
        <name>Zn(2+)</name>
        <dbReference type="ChEBI" id="CHEBI:29105"/>
    </ligand>
</feature>